<organism evidence="3">
    <name type="scientific">Spirodela intermedia</name>
    <name type="common">Intermediate duckweed</name>
    <dbReference type="NCBI Taxonomy" id="51605"/>
    <lineage>
        <taxon>Eukaryota</taxon>
        <taxon>Viridiplantae</taxon>
        <taxon>Streptophyta</taxon>
        <taxon>Embryophyta</taxon>
        <taxon>Tracheophyta</taxon>
        <taxon>Spermatophyta</taxon>
        <taxon>Magnoliopsida</taxon>
        <taxon>Liliopsida</taxon>
        <taxon>Araceae</taxon>
        <taxon>Lemnoideae</taxon>
        <taxon>Spirodela</taxon>
    </lineage>
</organism>
<comment type="cofactor">
    <cofactor evidence="1">
        <name>a divalent metal cation</name>
        <dbReference type="ChEBI" id="CHEBI:60240"/>
    </cofactor>
</comment>
<dbReference type="InterPro" id="IPR006941">
    <property type="entry name" value="RNase_CAF1"/>
</dbReference>
<keyword evidence="4" id="KW-1185">Reference proteome</keyword>
<proteinExistence type="inferred from homology"/>
<dbReference type="GO" id="GO:0000175">
    <property type="term" value="F:3'-5'-RNA exonuclease activity"/>
    <property type="evidence" value="ECO:0007669"/>
    <property type="project" value="TreeGrafter"/>
</dbReference>
<name>A0A7I8JRR5_SPIIN</name>
<dbReference type="EMBL" id="CACRZD030000016">
    <property type="protein sequence ID" value="CAA6672445.1"/>
    <property type="molecule type" value="Genomic_DNA"/>
</dbReference>
<dbReference type="InterPro" id="IPR036397">
    <property type="entry name" value="RNaseH_sf"/>
</dbReference>
<dbReference type="PANTHER" id="PTHR15092:SF22">
    <property type="entry name" value="POLY(A)-SPECIFIC RIBONUCLEASE PNLDC1"/>
    <property type="match status" value="1"/>
</dbReference>
<sequence>MRKPLILRAFSVAVTLTPLRSLPPSRCLFSTSASAATAAGGIVAVKKVTKSNFTSALEELRAQVRASDFVAVDLEMTGVTSAPWREAFEFDRSDVRYSKVKDSAEKFAVVQFGVCPFRWDDTKESFVAHPHNFYIFPRGELSIDGPCNEFHCQTTSINFLAKYQFDFNACIYEGISYLSRAQEAKALNGMSAETEGRLSNSMKSGTEPSEMPLVRTADVLFTERMKIRFHEWHNSIVNSQGVHCTEGGSNSFKSQFQTSFFKMRPAITLSGFSSRQHKLIQMVIRKNFDDLVYVCATGDNLEDQKKVVYAASKDDKALLMVRHGLKVAERSFSVVITRKLACAVGFRQVIDLLSSEDKLLQIYWPLPSSITEFASALHKTFAHIIDTRHLLKANPVIRQLIKKNSTSLSSAFSLLCPHISLASHNIRSASYSDVKVEVKADATGSNSGAKHEAGYDAFMTGCIFAQSCSHLGIDFKLPSASTKLAENPNLQNHINLLYPSWNGGVVTNLQTGEEIMESSAQLFKWRYPKMIFDNTIILWGFSATIKPRELKECLCTAFGQDSITSIFYLDATAALRNDDAIRVLHPLSRLLDGGRTSAGSYEIYKKFCCSPISKPLIAEQAEAMGIRWETSAPQGFPGCSKGSDSRVQDLTSASVAKNSEGDVGPVRKDPHRISCEDILDSLYASHALVGR</sequence>
<dbReference type="InterPro" id="IPR012337">
    <property type="entry name" value="RNaseH-like_sf"/>
</dbReference>
<dbReference type="Proteomes" id="UP001189122">
    <property type="component" value="Unassembled WGS sequence"/>
</dbReference>
<dbReference type="Gene3D" id="3.30.420.10">
    <property type="entry name" value="Ribonuclease H-like superfamily/Ribonuclease H"/>
    <property type="match status" value="2"/>
</dbReference>
<dbReference type="SUPFAM" id="SSF53098">
    <property type="entry name" value="Ribonuclease H-like"/>
    <property type="match status" value="1"/>
</dbReference>
<protein>
    <submittedName>
        <fullName evidence="3">Uncharacterized protein</fullName>
    </submittedName>
</protein>
<dbReference type="Pfam" id="PF04857">
    <property type="entry name" value="CAF1"/>
    <property type="match status" value="1"/>
</dbReference>
<evidence type="ECO:0000256" key="1">
    <source>
        <dbReference type="ARBA" id="ARBA00001968"/>
    </source>
</evidence>
<dbReference type="InterPro" id="IPR051181">
    <property type="entry name" value="CAF1_poly(A)_ribonucleases"/>
</dbReference>
<evidence type="ECO:0000256" key="2">
    <source>
        <dbReference type="ARBA" id="ARBA00008372"/>
    </source>
</evidence>
<dbReference type="AlphaFoldDB" id="A0A7I8JRR5"/>
<dbReference type="GO" id="GO:0003723">
    <property type="term" value="F:RNA binding"/>
    <property type="evidence" value="ECO:0007669"/>
    <property type="project" value="TreeGrafter"/>
</dbReference>
<comment type="similarity">
    <text evidence="2">Belongs to the CAF1 family.</text>
</comment>
<evidence type="ECO:0000313" key="3">
    <source>
        <dbReference type="EMBL" id="CAA2633331.1"/>
    </source>
</evidence>
<reference evidence="3 4" key="1">
    <citation type="submission" date="2019-12" db="EMBL/GenBank/DDBJ databases">
        <authorList>
            <person name="Scholz U."/>
            <person name="Mascher M."/>
            <person name="Fiebig A."/>
        </authorList>
    </citation>
    <scope>NUCLEOTIDE SEQUENCE</scope>
</reference>
<evidence type="ECO:0000313" key="4">
    <source>
        <dbReference type="Proteomes" id="UP001189122"/>
    </source>
</evidence>
<dbReference type="PANTHER" id="PTHR15092">
    <property type="entry name" value="POLY A -SPECIFIC RIBONUCLEASE/TARGET OF EGR1, MEMBER 1"/>
    <property type="match status" value="1"/>
</dbReference>
<dbReference type="EMBL" id="LR743603">
    <property type="protein sequence ID" value="CAA2633331.1"/>
    <property type="molecule type" value="Genomic_DNA"/>
</dbReference>
<gene>
    <name evidence="3" type="ORF">SI7747_16018856</name>
</gene>
<accession>A0A7I8JRR5</accession>